<gene>
    <name evidence="1" type="ORF">pdam_00006174</name>
</gene>
<name>A0A3M6UTX5_POCDA</name>
<sequence length="79" mass="8839">MVYKSPNGLALDYLKSMFTDRSAMNCEGSRCSTPPHQFSKKSFSYNGSVMWNSLPTNLRQAQTIASCKSGCRGFLFDNK</sequence>
<evidence type="ECO:0000313" key="2">
    <source>
        <dbReference type="Proteomes" id="UP000275408"/>
    </source>
</evidence>
<dbReference type="EMBL" id="RCHS01000749">
    <property type="protein sequence ID" value="RMX57039.1"/>
    <property type="molecule type" value="Genomic_DNA"/>
</dbReference>
<comment type="caution">
    <text evidence="1">The sequence shown here is derived from an EMBL/GenBank/DDBJ whole genome shotgun (WGS) entry which is preliminary data.</text>
</comment>
<protein>
    <submittedName>
        <fullName evidence="1">Uncharacterized protein</fullName>
    </submittedName>
</protein>
<reference evidence="1 2" key="1">
    <citation type="journal article" date="2018" name="Sci. Rep.">
        <title>Comparative analysis of the Pocillopora damicornis genome highlights role of immune system in coral evolution.</title>
        <authorList>
            <person name="Cunning R."/>
            <person name="Bay R.A."/>
            <person name="Gillette P."/>
            <person name="Baker A.C."/>
            <person name="Traylor-Knowles N."/>
        </authorList>
    </citation>
    <scope>NUCLEOTIDE SEQUENCE [LARGE SCALE GENOMIC DNA]</scope>
    <source>
        <strain evidence="1">RSMAS</strain>
        <tissue evidence="1">Whole animal</tissue>
    </source>
</reference>
<dbReference type="AlphaFoldDB" id="A0A3M6UTX5"/>
<dbReference type="Proteomes" id="UP000275408">
    <property type="component" value="Unassembled WGS sequence"/>
</dbReference>
<organism evidence="1 2">
    <name type="scientific">Pocillopora damicornis</name>
    <name type="common">Cauliflower coral</name>
    <name type="synonym">Millepora damicornis</name>
    <dbReference type="NCBI Taxonomy" id="46731"/>
    <lineage>
        <taxon>Eukaryota</taxon>
        <taxon>Metazoa</taxon>
        <taxon>Cnidaria</taxon>
        <taxon>Anthozoa</taxon>
        <taxon>Hexacorallia</taxon>
        <taxon>Scleractinia</taxon>
        <taxon>Astrocoeniina</taxon>
        <taxon>Pocilloporidae</taxon>
        <taxon>Pocillopora</taxon>
    </lineage>
</organism>
<proteinExistence type="predicted"/>
<accession>A0A3M6UTX5</accession>
<keyword evidence="2" id="KW-1185">Reference proteome</keyword>
<evidence type="ECO:0000313" key="1">
    <source>
        <dbReference type="EMBL" id="RMX57039.1"/>
    </source>
</evidence>